<evidence type="ECO:0000256" key="8">
    <source>
        <dbReference type="ARBA" id="ARBA00022723"/>
    </source>
</evidence>
<evidence type="ECO:0000256" key="15">
    <source>
        <dbReference type="HAMAP-Rule" id="MF_00339"/>
    </source>
</evidence>
<dbReference type="Proteomes" id="UP000297982">
    <property type="component" value="Unassembled WGS sequence"/>
</dbReference>
<evidence type="ECO:0000313" key="17">
    <source>
        <dbReference type="EMBL" id="TGB01511.1"/>
    </source>
</evidence>
<feature type="active site" description="Proton acceptor" evidence="15">
    <location>
        <position position="127"/>
    </location>
</feature>
<dbReference type="PANTHER" id="PTHR13697">
    <property type="entry name" value="PHOSPHOFRUCTOKINASE"/>
    <property type="match status" value="1"/>
</dbReference>
<keyword evidence="18" id="KW-1185">Reference proteome</keyword>
<dbReference type="AlphaFoldDB" id="A0A4Z0GV19"/>
<comment type="function">
    <text evidence="2 15">Catalyzes the phosphorylation of D-fructose 6-phosphate to fructose 1,6-bisphosphate by ATP, the first committing step of glycolysis.</text>
</comment>
<keyword evidence="5 15" id="KW-0963">Cytoplasm</keyword>
<comment type="pathway">
    <text evidence="4 15">Carbohydrate degradation; glycolysis; D-glyceraldehyde 3-phosphate and glycerone phosphate from D-glucose: step 3/4.</text>
</comment>
<dbReference type="GO" id="GO:0016208">
    <property type="term" value="F:AMP binding"/>
    <property type="evidence" value="ECO:0007669"/>
    <property type="project" value="TreeGrafter"/>
</dbReference>
<dbReference type="FunFam" id="3.40.50.460:FF:000002">
    <property type="entry name" value="ATP-dependent 6-phosphofructokinase"/>
    <property type="match status" value="1"/>
</dbReference>
<dbReference type="PRINTS" id="PR00476">
    <property type="entry name" value="PHFRCTKINASE"/>
</dbReference>
<dbReference type="InterPro" id="IPR022953">
    <property type="entry name" value="ATP_PFK"/>
</dbReference>
<reference evidence="17 18" key="1">
    <citation type="journal article" date="2003" name="Int. J. Syst. Evol. Microbiol.">
        <title>Halobacillus salinus sp. nov., isolated from a salt lake on the coast of the East Sea in Korea.</title>
        <authorList>
            <person name="Yoon J.H."/>
            <person name="Kang K.H."/>
            <person name="Park Y.H."/>
        </authorList>
    </citation>
    <scope>NUCLEOTIDE SEQUENCE [LARGE SCALE GENOMIC DNA]</scope>
    <source>
        <strain evidence="17 18">HSL-3</strain>
    </source>
</reference>
<dbReference type="EMBL" id="SRJC01000006">
    <property type="protein sequence ID" value="TGB01511.1"/>
    <property type="molecule type" value="Genomic_DNA"/>
</dbReference>
<feature type="domain" description="Phosphofructokinase" evidence="16">
    <location>
        <begin position="3"/>
        <end position="275"/>
    </location>
</feature>
<dbReference type="EC" id="2.7.1.11" evidence="15"/>
<evidence type="ECO:0000313" key="18">
    <source>
        <dbReference type="Proteomes" id="UP000297982"/>
    </source>
</evidence>
<keyword evidence="11 15" id="KW-0067">ATP-binding</keyword>
<gene>
    <name evidence="15" type="primary">pfkA</name>
    <name evidence="17" type="ORF">E4663_16760</name>
</gene>
<feature type="binding site" description="in other chain" evidence="15">
    <location>
        <begin position="249"/>
        <end position="252"/>
    </location>
    <ligand>
        <name>substrate</name>
        <note>ligand shared between dimeric partners</note>
    </ligand>
</feature>
<comment type="caution">
    <text evidence="17">The sequence shown here is derived from an EMBL/GenBank/DDBJ whole genome shotgun (WGS) entry which is preliminary data.</text>
</comment>
<feature type="binding site" description="in other chain" evidence="15">
    <location>
        <begin position="125"/>
        <end position="127"/>
    </location>
    <ligand>
        <name>substrate</name>
        <note>ligand shared between dimeric partners</note>
    </ligand>
</feature>
<dbReference type="InterPro" id="IPR035966">
    <property type="entry name" value="PKF_sf"/>
</dbReference>
<comment type="cofactor">
    <cofactor evidence="1 15">
        <name>Mg(2+)</name>
        <dbReference type="ChEBI" id="CHEBI:18420"/>
    </cofactor>
</comment>
<keyword evidence="6 15" id="KW-0021">Allosteric enzyme</keyword>
<evidence type="ECO:0000256" key="9">
    <source>
        <dbReference type="ARBA" id="ARBA00022741"/>
    </source>
</evidence>
<dbReference type="PIRSF" id="PIRSF000532">
    <property type="entry name" value="ATP_PFK_prok"/>
    <property type="match status" value="1"/>
</dbReference>
<evidence type="ECO:0000256" key="11">
    <source>
        <dbReference type="ARBA" id="ARBA00022840"/>
    </source>
</evidence>
<dbReference type="InterPro" id="IPR012003">
    <property type="entry name" value="ATP_PFK_prok-type"/>
</dbReference>
<feature type="binding site" description="in other chain" evidence="15">
    <location>
        <position position="211"/>
    </location>
    <ligand>
        <name>ADP</name>
        <dbReference type="ChEBI" id="CHEBI:456216"/>
        <note>allosteric activator; ligand shared between dimeric partners</note>
    </ligand>
</feature>
<evidence type="ECO:0000256" key="4">
    <source>
        <dbReference type="ARBA" id="ARBA00004679"/>
    </source>
</evidence>
<dbReference type="STRING" id="192814.GCA_900166575_00060"/>
<dbReference type="InterPro" id="IPR000023">
    <property type="entry name" value="Phosphofructokinase_dom"/>
</dbReference>
<comment type="activity regulation">
    <text evidence="15">Allosterically activated by ADP and other diphosphonucleosides, and allosterically inhibited by phosphoenolpyruvate.</text>
</comment>
<evidence type="ECO:0000256" key="3">
    <source>
        <dbReference type="ARBA" id="ARBA00004496"/>
    </source>
</evidence>
<dbReference type="InterPro" id="IPR012828">
    <property type="entry name" value="PFKA_ATP_prok"/>
</dbReference>
<dbReference type="OrthoDB" id="9802503at2"/>
<evidence type="ECO:0000256" key="10">
    <source>
        <dbReference type="ARBA" id="ARBA00022777"/>
    </source>
</evidence>
<evidence type="ECO:0000256" key="12">
    <source>
        <dbReference type="ARBA" id="ARBA00022842"/>
    </source>
</evidence>
<comment type="subunit">
    <text evidence="15">Homotetramer.</text>
</comment>
<keyword evidence="10 15" id="KW-0418">Kinase</keyword>
<dbReference type="NCBIfam" id="NF002872">
    <property type="entry name" value="PRK03202.1"/>
    <property type="match status" value="1"/>
</dbReference>
<dbReference type="GO" id="GO:0061621">
    <property type="term" value="P:canonical glycolysis"/>
    <property type="evidence" value="ECO:0007669"/>
    <property type="project" value="TreeGrafter"/>
</dbReference>
<dbReference type="GO" id="GO:0005945">
    <property type="term" value="C:6-phosphofructokinase complex"/>
    <property type="evidence" value="ECO:0007669"/>
    <property type="project" value="TreeGrafter"/>
</dbReference>
<dbReference type="InterPro" id="IPR015912">
    <property type="entry name" value="Phosphofructokinase_CS"/>
</dbReference>
<keyword evidence="12 15" id="KW-0460">Magnesium</keyword>
<protein>
    <recommendedName>
        <fullName evidence="15">ATP-dependent 6-phosphofructokinase</fullName>
        <shortName evidence="15">ATP-PFK</shortName>
        <shortName evidence="15">Phosphofructokinase</shortName>
        <ecNumber evidence="15">2.7.1.11</ecNumber>
    </recommendedName>
    <alternativeName>
        <fullName evidence="15">Phosphohexokinase</fullName>
    </alternativeName>
</protein>
<feature type="binding site" description="in other chain" evidence="15">
    <location>
        <position position="222"/>
    </location>
    <ligand>
        <name>substrate</name>
        <note>ligand shared between dimeric partners</note>
    </ligand>
</feature>
<dbReference type="RefSeq" id="WP_079480819.1">
    <property type="nucleotide sequence ID" value="NZ_FVYZ01000004.1"/>
</dbReference>
<keyword evidence="13 15" id="KW-0324">Glycolysis</keyword>
<dbReference type="HAMAP" id="MF_00339">
    <property type="entry name" value="Phosphofructokinase_I_B1"/>
    <property type="match status" value="1"/>
</dbReference>
<dbReference type="Pfam" id="PF00365">
    <property type="entry name" value="PFK"/>
    <property type="match status" value="1"/>
</dbReference>
<dbReference type="PROSITE" id="PS00433">
    <property type="entry name" value="PHOSPHOFRUCTOKINASE"/>
    <property type="match status" value="1"/>
</dbReference>
<feature type="binding site" description="in other chain" evidence="15">
    <location>
        <begin position="185"/>
        <end position="187"/>
    </location>
    <ligand>
        <name>ADP</name>
        <dbReference type="ChEBI" id="CHEBI:456216"/>
        <note>allosteric activator; ligand shared between dimeric partners</note>
    </ligand>
</feature>
<dbReference type="Gene3D" id="3.40.50.460">
    <property type="entry name" value="Phosphofructokinase domain"/>
    <property type="match status" value="1"/>
</dbReference>
<feature type="binding site" evidence="15">
    <location>
        <begin position="21"/>
        <end position="25"/>
    </location>
    <ligand>
        <name>ADP</name>
        <dbReference type="ChEBI" id="CHEBI:456216"/>
        <note>allosteric activator; ligand shared between dimeric partners</note>
    </ligand>
</feature>
<feature type="binding site" evidence="15">
    <location>
        <position position="243"/>
    </location>
    <ligand>
        <name>substrate</name>
        <note>ligand shared between dimeric partners</note>
    </ligand>
</feature>
<dbReference type="SUPFAM" id="SSF53784">
    <property type="entry name" value="Phosphofructokinase"/>
    <property type="match status" value="1"/>
</dbReference>
<dbReference type="GO" id="GO:0005524">
    <property type="term" value="F:ATP binding"/>
    <property type="evidence" value="ECO:0007669"/>
    <property type="project" value="UniProtKB-KW"/>
</dbReference>
<dbReference type="GO" id="GO:0003872">
    <property type="term" value="F:6-phosphofructokinase activity"/>
    <property type="evidence" value="ECO:0007669"/>
    <property type="project" value="UniProtKB-UniRule"/>
</dbReference>
<sequence>MKRMAVLTSGADAPGMNAAIRAVVRSGIYNKIEMIGVKGGFEGILEERLESMDAASVGSIMQRGGTILQSSSCEKMFTEEGQKKAQSILHKYEIDSVVVIGGKEALQAAALLEKTGLACIGIPATIDNDVPGVTETIGFDTALNTVVDYMDRIRDTASSHEKTSIIEVMGKDTGNLALWAGLAGGAENILIPEKREDLHSIIEEIKQGGTREKRYRIIVVAEGMMSGAVLHEKLTKEAGIESRVTSLGHIQRGGAPTARDRIFASRLGAFAVDLLLEGKTGQLVTVQDRQLVNLSLEDTLEQRIEMDESVYQLPKKLSI</sequence>
<evidence type="ECO:0000256" key="2">
    <source>
        <dbReference type="ARBA" id="ARBA00002659"/>
    </source>
</evidence>
<keyword evidence="7 15" id="KW-0808">Transferase</keyword>
<feature type="binding site" description="in other chain" evidence="15">
    <location>
        <position position="154"/>
    </location>
    <ligand>
        <name>ADP</name>
        <dbReference type="ChEBI" id="CHEBI:456216"/>
        <note>allosteric activator; ligand shared between dimeric partners</note>
    </ligand>
</feature>
<dbReference type="Gene3D" id="3.40.50.450">
    <property type="match status" value="1"/>
</dbReference>
<dbReference type="GO" id="GO:0070095">
    <property type="term" value="F:fructose-6-phosphate binding"/>
    <property type="evidence" value="ECO:0007669"/>
    <property type="project" value="TreeGrafter"/>
</dbReference>
<comment type="similarity">
    <text evidence="15">Belongs to the phosphofructokinase type A (PFKA) family. ATP-dependent PFK group I subfamily. Prokaryotic clade 'B1' sub-subfamily.</text>
</comment>
<name>A0A4Z0GV19_9BACI</name>
<evidence type="ECO:0000256" key="14">
    <source>
        <dbReference type="ARBA" id="ARBA00048070"/>
    </source>
</evidence>
<evidence type="ECO:0000256" key="1">
    <source>
        <dbReference type="ARBA" id="ARBA00001946"/>
    </source>
</evidence>
<dbReference type="GO" id="GO:0006002">
    <property type="term" value="P:fructose 6-phosphate metabolic process"/>
    <property type="evidence" value="ECO:0007669"/>
    <property type="project" value="InterPro"/>
</dbReference>
<comment type="catalytic activity">
    <reaction evidence="14 15">
        <text>beta-D-fructose 6-phosphate + ATP = beta-D-fructose 1,6-bisphosphate + ADP + H(+)</text>
        <dbReference type="Rhea" id="RHEA:16109"/>
        <dbReference type="ChEBI" id="CHEBI:15378"/>
        <dbReference type="ChEBI" id="CHEBI:30616"/>
        <dbReference type="ChEBI" id="CHEBI:32966"/>
        <dbReference type="ChEBI" id="CHEBI:57634"/>
        <dbReference type="ChEBI" id="CHEBI:456216"/>
        <dbReference type="EC" id="2.7.1.11"/>
    </reaction>
</comment>
<accession>A0A4Z0GV19</accession>
<keyword evidence="8 15" id="KW-0479">Metal-binding</keyword>
<feature type="binding site" description="in other chain" evidence="15">
    <location>
        <begin position="213"/>
        <end position="215"/>
    </location>
    <ligand>
        <name>ADP</name>
        <dbReference type="ChEBI" id="CHEBI:456216"/>
        <note>allosteric activator; ligand shared between dimeric partners</note>
    </ligand>
</feature>
<dbReference type="PANTHER" id="PTHR13697:SF4">
    <property type="entry name" value="ATP-DEPENDENT 6-PHOSPHOFRUCTOKINASE"/>
    <property type="match status" value="1"/>
</dbReference>
<dbReference type="UniPathway" id="UPA00109">
    <property type="reaction ID" value="UER00182"/>
</dbReference>
<comment type="caution">
    <text evidence="15">Lacks conserved residue(s) required for the propagation of feature annotation.</text>
</comment>
<evidence type="ECO:0000256" key="5">
    <source>
        <dbReference type="ARBA" id="ARBA00022490"/>
    </source>
</evidence>
<dbReference type="GO" id="GO:0048029">
    <property type="term" value="F:monosaccharide binding"/>
    <property type="evidence" value="ECO:0007669"/>
    <property type="project" value="TreeGrafter"/>
</dbReference>
<comment type="subcellular location">
    <subcellularLocation>
        <location evidence="3 15">Cytoplasm</location>
    </subcellularLocation>
</comment>
<keyword evidence="9 15" id="KW-0547">Nucleotide-binding</keyword>
<dbReference type="GO" id="GO:0046872">
    <property type="term" value="F:metal ion binding"/>
    <property type="evidence" value="ECO:0007669"/>
    <property type="project" value="UniProtKB-KW"/>
</dbReference>
<evidence type="ECO:0000256" key="13">
    <source>
        <dbReference type="ARBA" id="ARBA00023152"/>
    </source>
</evidence>
<evidence type="ECO:0000256" key="6">
    <source>
        <dbReference type="ARBA" id="ARBA00022533"/>
    </source>
</evidence>
<proteinExistence type="inferred from homology"/>
<evidence type="ECO:0000259" key="16">
    <source>
        <dbReference type="Pfam" id="PF00365"/>
    </source>
</evidence>
<organism evidence="17 18">
    <name type="scientific">Halobacillus salinus</name>
    <dbReference type="NCBI Taxonomy" id="192814"/>
    <lineage>
        <taxon>Bacteria</taxon>
        <taxon>Bacillati</taxon>
        <taxon>Bacillota</taxon>
        <taxon>Bacilli</taxon>
        <taxon>Bacillales</taxon>
        <taxon>Bacillaceae</taxon>
        <taxon>Halobacillus</taxon>
    </lineage>
</organism>
<evidence type="ECO:0000256" key="7">
    <source>
        <dbReference type="ARBA" id="ARBA00022679"/>
    </source>
</evidence>
<dbReference type="GO" id="GO:0030388">
    <property type="term" value="P:fructose 1,6-bisphosphate metabolic process"/>
    <property type="evidence" value="ECO:0007669"/>
    <property type="project" value="TreeGrafter"/>
</dbReference>
<dbReference type="GO" id="GO:0042802">
    <property type="term" value="F:identical protein binding"/>
    <property type="evidence" value="ECO:0007669"/>
    <property type="project" value="TreeGrafter"/>
</dbReference>